<organism evidence="1 2">
    <name type="scientific">Paracoccus versutus</name>
    <name type="common">Thiobacillus versutus</name>
    <dbReference type="NCBI Taxonomy" id="34007"/>
    <lineage>
        <taxon>Bacteria</taxon>
        <taxon>Pseudomonadati</taxon>
        <taxon>Pseudomonadota</taxon>
        <taxon>Alphaproteobacteria</taxon>
        <taxon>Rhodobacterales</taxon>
        <taxon>Paracoccaceae</taxon>
        <taxon>Paracoccus</taxon>
    </lineage>
</organism>
<proteinExistence type="predicted"/>
<protein>
    <submittedName>
        <fullName evidence="1">Uncharacterized protein</fullName>
    </submittedName>
</protein>
<keyword evidence="2" id="KW-1185">Reference proteome</keyword>
<dbReference type="AlphaFoldDB" id="A0AAQ0HH27"/>
<sequence length="63" mass="6655">MPTFISDSAYEALLRDLSAAFMIAATSAGRDLHDELAEALANADILPEMCRPDFAVAEVALAA</sequence>
<accession>A0AAQ0HH27</accession>
<comment type="caution">
    <text evidence="1">The sequence shown here is derived from an EMBL/GenBank/DDBJ whole genome shotgun (WGS) entry which is preliminary data.</text>
</comment>
<name>A0AAQ0HH27_PARVE</name>
<dbReference type="EMBL" id="QUMX01000020">
    <property type="protein sequence ID" value="REG45630.1"/>
    <property type="molecule type" value="Genomic_DNA"/>
</dbReference>
<gene>
    <name evidence="1" type="ORF">ATH84_10201</name>
</gene>
<evidence type="ECO:0000313" key="1">
    <source>
        <dbReference type="EMBL" id="REG45630.1"/>
    </source>
</evidence>
<reference evidence="1 2" key="1">
    <citation type="submission" date="2018-08" db="EMBL/GenBank/DDBJ databases">
        <title>Genomic Encyclopedia of Archaeal and Bacterial Type Strains, Phase II (KMG-II): from individual species to whole genera.</title>
        <authorList>
            <person name="Goeker M."/>
        </authorList>
    </citation>
    <scope>NUCLEOTIDE SEQUENCE [LARGE SCALE GENOMIC DNA]</scope>
    <source>
        <strain evidence="1 2">DSM 582</strain>
    </source>
</reference>
<dbReference type="Proteomes" id="UP000256794">
    <property type="component" value="Unassembled WGS sequence"/>
</dbReference>
<evidence type="ECO:0000313" key="2">
    <source>
        <dbReference type="Proteomes" id="UP000256794"/>
    </source>
</evidence>
<dbReference type="RefSeq" id="WP_147307300.1">
    <property type="nucleotide sequence ID" value="NZ_CP035287.1"/>
</dbReference>